<keyword evidence="3 6" id="KW-1133">Transmembrane helix</keyword>
<reference evidence="8 9" key="1">
    <citation type="submission" date="2019-07" db="EMBL/GenBank/DDBJ databases">
        <title>Active sludge and wastewater microbial communities from Klosterneuburg, Austria.</title>
        <authorList>
            <person name="Wagner M."/>
        </authorList>
    </citation>
    <scope>NUCLEOTIDE SEQUENCE [LARGE SCALE GENOMIC DNA]</scope>
    <source>
        <strain evidence="8 9">Nm2</strain>
    </source>
</reference>
<evidence type="ECO:0000256" key="5">
    <source>
        <dbReference type="SAM" id="MobiDB-lite"/>
    </source>
</evidence>
<feature type="transmembrane region" description="Helical" evidence="6">
    <location>
        <begin position="108"/>
        <end position="137"/>
    </location>
</feature>
<dbReference type="GO" id="GO:0016020">
    <property type="term" value="C:membrane"/>
    <property type="evidence" value="ECO:0007669"/>
    <property type="project" value="UniProtKB-SubCell"/>
</dbReference>
<name>A0A5D3YH63_9PROT</name>
<evidence type="ECO:0000256" key="4">
    <source>
        <dbReference type="ARBA" id="ARBA00023136"/>
    </source>
</evidence>
<evidence type="ECO:0000256" key="2">
    <source>
        <dbReference type="ARBA" id="ARBA00022692"/>
    </source>
</evidence>
<feature type="transmembrane region" description="Helical" evidence="6">
    <location>
        <begin position="412"/>
        <end position="433"/>
    </location>
</feature>
<dbReference type="GO" id="GO:0055085">
    <property type="term" value="P:transmembrane transport"/>
    <property type="evidence" value="ECO:0007669"/>
    <property type="project" value="InterPro"/>
</dbReference>
<evidence type="ECO:0000259" key="7">
    <source>
        <dbReference type="Pfam" id="PF00916"/>
    </source>
</evidence>
<feature type="transmembrane region" description="Helical" evidence="6">
    <location>
        <begin position="372"/>
        <end position="392"/>
    </location>
</feature>
<feature type="domain" description="SLC26A/SulP transporter" evidence="7">
    <location>
        <begin position="47"/>
        <end position="391"/>
    </location>
</feature>
<evidence type="ECO:0000313" key="9">
    <source>
        <dbReference type="Proteomes" id="UP000324176"/>
    </source>
</evidence>
<feature type="transmembrane region" description="Helical" evidence="6">
    <location>
        <begin position="342"/>
        <end position="360"/>
    </location>
</feature>
<comment type="caution">
    <text evidence="8">The sequence shown here is derived from an EMBL/GenBank/DDBJ whole genome shotgun (WGS) entry which is preliminary data.</text>
</comment>
<dbReference type="InterPro" id="IPR011547">
    <property type="entry name" value="SLC26A/SulP_dom"/>
</dbReference>
<protein>
    <submittedName>
        <fullName evidence="8">MFS superfamily sulfate permease-like transporter</fullName>
    </submittedName>
</protein>
<evidence type="ECO:0000313" key="8">
    <source>
        <dbReference type="EMBL" id="TYP89389.1"/>
    </source>
</evidence>
<comment type="subcellular location">
    <subcellularLocation>
        <location evidence="1">Membrane</location>
        <topology evidence="1">Multi-pass membrane protein</topology>
    </subcellularLocation>
</comment>
<evidence type="ECO:0000256" key="6">
    <source>
        <dbReference type="SAM" id="Phobius"/>
    </source>
</evidence>
<sequence>MATQIDSKPLTDGQPSVAESAAPVGPSGAESAAPVTTGSAAFQSQYFLRDTAAGVITGAMAIPLSIGIAIMSDYPIKVGLATVVFACLVGWINSWFKPGNYIGTPGIAAGLAPVLALGVATFGIQNMAFCICLTAIMQAIIWKFNWQRFLLVAVPVYLVEGLLAGIGLKILLKFSEFTYEIPAELVTEGTFWNAARIQMTAISAVGFAAFVFLFSKFKDTQPAIPYFALIIGGVVLAQFVSVPMISVEDVPLELRLPLPTADVTIMMLVYMFFFCAMLAIVDVIEQVMSNAAIEKIDPLKRKTNSNNSLFAIWIANLGSSFFGGMTNLDGLAKSTTNKLAGAMTKFSVLIVGCVVCFFMLNTQFLDYLPKFALAAIMMFTGYKMIAGLVHVTHYGPYALMLALFTGGLVYKVGIFEGMLIAMAVHGIIHFLVYTKHDNMPGKEVVKRYFDNLKRDSSSNLQ</sequence>
<dbReference type="InterPro" id="IPR001902">
    <property type="entry name" value="SLC26A/SulP_fam"/>
</dbReference>
<evidence type="ECO:0000256" key="1">
    <source>
        <dbReference type="ARBA" id="ARBA00004141"/>
    </source>
</evidence>
<evidence type="ECO:0000256" key="3">
    <source>
        <dbReference type="ARBA" id="ARBA00022989"/>
    </source>
</evidence>
<feature type="transmembrane region" description="Helical" evidence="6">
    <location>
        <begin position="52"/>
        <end position="71"/>
    </location>
</feature>
<proteinExistence type="predicted"/>
<feature type="transmembrane region" description="Helical" evidence="6">
    <location>
        <begin position="305"/>
        <end position="322"/>
    </location>
</feature>
<dbReference type="RefSeq" id="WP_082110469.1">
    <property type="nucleotide sequence ID" value="NZ_CP011451.1"/>
</dbReference>
<dbReference type="Pfam" id="PF00916">
    <property type="entry name" value="Sulfate_transp"/>
    <property type="match status" value="1"/>
</dbReference>
<keyword evidence="4 6" id="KW-0472">Membrane</keyword>
<feature type="region of interest" description="Disordered" evidence="5">
    <location>
        <begin position="1"/>
        <end position="32"/>
    </location>
</feature>
<dbReference type="AlphaFoldDB" id="A0A5D3YH63"/>
<organism evidence="8 9">
    <name type="scientific">Nitrosomonas communis</name>
    <dbReference type="NCBI Taxonomy" id="44574"/>
    <lineage>
        <taxon>Bacteria</taxon>
        <taxon>Pseudomonadati</taxon>
        <taxon>Pseudomonadota</taxon>
        <taxon>Betaproteobacteria</taxon>
        <taxon>Nitrosomonadales</taxon>
        <taxon>Nitrosomonadaceae</taxon>
        <taxon>Nitrosomonas</taxon>
    </lineage>
</organism>
<keyword evidence="2 6" id="KW-0812">Transmembrane</keyword>
<dbReference type="EMBL" id="VNHT01000017">
    <property type="protein sequence ID" value="TYP89389.1"/>
    <property type="molecule type" value="Genomic_DNA"/>
</dbReference>
<feature type="transmembrane region" description="Helical" evidence="6">
    <location>
        <begin position="191"/>
        <end position="214"/>
    </location>
</feature>
<dbReference type="Proteomes" id="UP000324176">
    <property type="component" value="Unassembled WGS sequence"/>
</dbReference>
<dbReference type="PANTHER" id="PTHR11814">
    <property type="entry name" value="SULFATE TRANSPORTER"/>
    <property type="match status" value="1"/>
</dbReference>
<feature type="transmembrane region" description="Helical" evidence="6">
    <location>
        <begin position="226"/>
        <end position="245"/>
    </location>
</feature>
<feature type="transmembrane region" description="Helical" evidence="6">
    <location>
        <begin position="265"/>
        <end position="284"/>
    </location>
</feature>
<feature type="transmembrane region" description="Helical" evidence="6">
    <location>
        <begin position="149"/>
        <end position="171"/>
    </location>
</feature>
<feature type="transmembrane region" description="Helical" evidence="6">
    <location>
        <begin position="78"/>
        <end position="96"/>
    </location>
</feature>
<dbReference type="OrthoDB" id="9771198at2"/>
<accession>A0A5D3YH63</accession>
<gene>
    <name evidence="8" type="ORF">BCL69_101746</name>
</gene>